<comment type="subcellular location">
    <subcellularLocation>
        <location evidence="1">Membrane</location>
        <topology evidence="1">Multi-pass membrane protein</topology>
    </subcellularLocation>
</comment>
<evidence type="ECO:0008006" key="9">
    <source>
        <dbReference type="Google" id="ProtNLM"/>
    </source>
</evidence>
<evidence type="ECO:0000256" key="6">
    <source>
        <dbReference type="SAM" id="Phobius"/>
    </source>
</evidence>
<keyword evidence="4 6" id="KW-1133">Transmembrane helix</keyword>
<dbReference type="GO" id="GO:0005886">
    <property type="term" value="C:plasma membrane"/>
    <property type="evidence" value="ECO:0007669"/>
    <property type="project" value="TreeGrafter"/>
</dbReference>
<dbReference type="OrthoDB" id="3648309at2759"/>
<feature type="transmembrane region" description="Helical" evidence="6">
    <location>
        <begin position="101"/>
        <end position="121"/>
    </location>
</feature>
<feature type="transmembrane region" description="Helical" evidence="6">
    <location>
        <begin position="59"/>
        <end position="80"/>
    </location>
</feature>
<comment type="similarity">
    <text evidence="2">Belongs to the acetate uptake transporter (AceTr) (TC 2.A.96) family.</text>
</comment>
<dbReference type="EMBL" id="JAANBB010000215">
    <property type="protein sequence ID" value="KAF7546387.1"/>
    <property type="molecule type" value="Genomic_DNA"/>
</dbReference>
<evidence type="ECO:0000256" key="1">
    <source>
        <dbReference type="ARBA" id="ARBA00004141"/>
    </source>
</evidence>
<keyword evidence="8" id="KW-1185">Reference proteome</keyword>
<evidence type="ECO:0000256" key="4">
    <source>
        <dbReference type="ARBA" id="ARBA00022989"/>
    </source>
</evidence>
<dbReference type="GO" id="GO:0015123">
    <property type="term" value="F:acetate transmembrane transporter activity"/>
    <property type="evidence" value="ECO:0007669"/>
    <property type="project" value="TreeGrafter"/>
</dbReference>
<feature type="transmembrane region" description="Helical" evidence="6">
    <location>
        <begin position="162"/>
        <end position="184"/>
    </location>
</feature>
<name>A0A9P5H552_9HYPO</name>
<keyword evidence="5 6" id="KW-0472">Membrane</keyword>
<accession>A0A9P5H552</accession>
<dbReference type="InterPro" id="IPR051633">
    <property type="entry name" value="AceTr"/>
</dbReference>
<sequence length="271" mass="29157">MASNPPSNGASTPTQYNEKQDSIHPCAHCHHHNDGRVPILPRPHQSTVSQVLNPPYYRIANPGPLGLISFALTTFVLGLYQCGAGLPGSNPMAGVGPDQAIFGLAVFFGGIAQFFAGLMEFRVGNTFGTTVHCSYGAFWLSFAMFFVPSLGIKDAYQGDDRAYSFALGIFLILWCFLTLIFFIAALKTNIAILLVLGFLTLAFLFLSLAQFLSTSHPIAAIRINKVGGAFSVVCAFVAFYAGSAGIMTEDTTWVRLPLGEITVRATKTNMA</sequence>
<organism evidence="7 8">
    <name type="scientific">Cylindrodendrum hubeiense</name>
    <dbReference type="NCBI Taxonomy" id="595255"/>
    <lineage>
        <taxon>Eukaryota</taxon>
        <taxon>Fungi</taxon>
        <taxon>Dikarya</taxon>
        <taxon>Ascomycota</taxon>
        <taxon>Pezizomycotina</taxon>
        <taxon>Sordariomycetes</taxon>
        <taxon>Hypocreomycetidae</taxon>
        <taxon>Hypocreales</taxon>
        <taxon>Nectriaceae</taxon>
        <taxon>Cylindrodendrum</taxon>
    </lineage>
</organism>
<reference evidence="7" key="1">
    <citation type="submission" date="2020-03" db="EMBL/GenBank/DDBJ databases">
        <title>Draft Genome Sequence of Cylindrodendrum hubeiense.</title>
        <authorList>
            <person name="Buettner E."/>
            <person name="Kellner H."/>
        </authorList>
    </citation>
    <scope>NUCLEOTIDE SEQUENCE</scope>
    <source>
        <strain evidence="7">IHI 201604</strain>
    </source>
</reference>
<protein>
    <recommendedName>
        <fullName evidence="9">Gpr1 family protein</fullName>
    </recommendedName>
</protein>
<dbReference type="PANTHER" id="PTHR31123">
    <property type="entry name" value="ACCUMULATION OF DYADS PROTEIN 2-RELATED"/>
    <property type="match status" value="1"/>
</dbReference>
<dbReference type="AlphaFoldDB" id="A0A9P5H552"/>
<feature type="transmembrane region" description="Helical" evidence="6">
    <location>
        <begin position="127"/>
        <end position="150"/>
    </location>
</feature>
<dbReference type="NCBIfam" id="NF038013">
    <property type="entry name" value="AceTr_1"/>
    <property type="match status" value="1"/>
</dbReference>
<evidence type="ECO:0000256" key="2">
    <source>
        <dbReference type="ARBA" id="ARBA00005587"/>
    </source>
</evidence>
<proteinExistence type="inferred from homology"/>
<evidence type="ECO:0000313" key="7">
    <source>
        <dbReference type="EMBL" id="KAF7546387.1"/>
    </source>
</evidence>
<comment type="caution">
    <text evidence="7">The sequence shown here is derived from an EMBL/GenBank/DDBJ whole genome shotgun (WGS) entry which is preliminary data.</text>
</comment>
<feature type="transmembrane region" description="Helical" evidence="6">
    <location>
        <begin position="190"/>
        <end position="214"/>
    </location>
</feature>
<dbReference type="InterPro" id="IPR000791">
    <property type="entry name" value="Gpr1/Fun34/SatP-like"/>
</dbReference>
<gene>
    <name evidence="7" type="ORF">G7Z17_g8462</name>
</gene>
<keyword evidence="3 6" id="KW-0812">Transmembrane</keyword>
<dbReference type="Pfam" id="PF01184">
    <property type="entry name" value="Gpr1_Fun34_YaaH"/>
    <property type="match status" value="1"/>
</dbReference>
<dbReference type="Proteomes" id="UP000722485">
    <property type="component" value="Unassembled WGS sequence"/>
</dbReference>
<evidence type="ECO:0000256" key="5">
    <source>
        <dbReference type="ARBA" id="ARBA00023136"/>
    </source>
</evidence>
<feature type="transmembrane region" description="Helical" evidence="6">
    <location>
        <begin position="226"/>
        <end position="247"/>
    </location>
</feature>
<evidence type="ECO:0000256" key="3">
    <source>
        <dbReference type="ARBA" id="ARBA00022692"/>
    </source>
</evidence>
<dbReference type="PANTHER" id="PTHR31123:SF1">
    <property type="entry name" value="ACCUMULATION OF DYADS PROTEIN 2-RELATED"/>
    <property type="match status" value="1"/>
</dbReference>
<evidence type="ECO:0000313" key="8">
    <source>
        <dbReference type="Proteomes" id="UP000722485"/>
    </source>
</evidence>